<protein>
    <submittedName>
        <fullName evidence="2">Uncharacterized protein</fullName>
    </submittedName>
</protein>
<name>A0A1C3E9T3_9PLAN</name>
<dbReference type="EMBL" id="LYDR01000116">
    <property type="protein sequence ID" value="ODA29974.1"/>
    <property type="molecule type" value="Genomic_DNA"/>
</dbReference>
<proteinExistence type="predicted"/>
<evidence type="ECO:0000313" key="3">
    <source>
        <dbReference type="Proteomes" id="UP000094828"/>
    </source>
</evidence>
<dbReference type="STRING" id="1841610.A6X21_06435"/>
<dbReference type="RefSeq" id="WP_068848855.1">
    <property type="nucleotide sequence ID" value="NZ_LYDR01000116.1"/>
</dbReference>
<feature type="region of interest" description="Disordered" evidence="1">
    <location>
        <begin position="76"/>
        <end position="102"/>
    </location>
</feature>
<reference evidence="2 3" key="1">
    <citation type="submission" date="2016-05" db="EMBL/GenBank/DDBJ databases">
        <title>Genomic and physiological characterization of Planctopirus sp. isolated from fresh water lake.</title>
        <authorList>
            <person name="Subhash Y."/>
            <person name="Ramana C."/>
        </authorList>
    </citation>
    <scope>NUCLEOTIDE SEQUENCE [LARGE SCALE GENOMIC DNA]</scope>
    <source>
        <strain evidence="2 3">JC280</strain>
    </source>
</reference>
<evidence type="ECO:0000256" key="1">
    <source>
        <dbReference type="SAM" id="MobiDB-lite"/>
    </source>
</evidence>
<gene>
    <name evidence="2" type="ORF">A6X21_06435</name>
</gene>
<accession>A0A1C3E9T3</accession>
<dbReference type="OrthoDB" id="213598at2"/>
<organism evidence="2 3">
    <name type="scientific">Planctopirus hydrillae</name>
    <dbReference type="NCBI Taxonomy" id="1841610"/>
    <lineage>
        <taxon>Bacteria</taxon>
        <taxon>Pseudomonadati</taxon>
        <taxon>Planctomycetota</taxon>
        <taxon>Planctomycetia</taxon>
        <taxon>Planctomycetales</taxon>
        <taxon>Planctomycetaceae</taxon>
        <taxon>Planctopirus</taxon>
    </lineage>
</organism>
<sequence>MDGSPDYYKLSGSRQLSSFAWRWVSVVLACTFCLLHNVPAQAQSFLPQGPRFTYANDQTSSLIGYNRSEEFEQAIRAQSPSPTFEQPYNPSLGAPPTGASPQYQVPTDQAPYLAPQGGYQDPFLQYPGNAVPDSMNAFGGSQVFGVNGPQPFRTGWIPSLELGYLAPASATGGNASGRMEIFEIDSELRYNTIIGRGGLFSIAPQFGMRFWDGPLSPNLPGEVYRFGLDMQLDTVPVNGWGVRVGFNPSINTDLAASLDSDAFNWDGTAALVYQASPTFTIVGGVTYWDRVDNFLLPYGGVIWLPNDRWEFQVLFPRGKISYFMGNFLNGSHWLYVSGGFYAESYQIQMQGPDIAEQIQFTDWRVMLGVRSDHCYYEKFIEVGAVLGRDVDFKYGTPNFNLSDTFMARFGIRF</sequence>
<feature type="compositionally biased region" description="Polar residues" evidence="1">
    <location>
        <begin position="76"/>
        <end position="89"/>
    </location>
</feature>
<comment type="caution">
    <text evidence="2">The sequence shown here is derived from an EMBL/GenBank/DDBJ whole genome shotgun (WGS) entry which is preliminary data.</text>
</comment>
<evidence type="ECO:0000313" key="2">
    <source>
        <dbReference type="EMBL" id="ODA29974.1"/>
    </source>
</evidence>
<dbReference type="Proteomes" id="UP000094828">
    <property type="component" value="Unassembled WGS sequence"/>
</dbReference>
<dbReference type="AlphaFoldDB" id="A0A1C3E9T3"/>
<keyword evidence="3" id="KW-1185">Reference proteome</keyword>